<name>A0ABQ1SCA4_9SPHN</name>
<protein>
    <recommendedName>
        <fullName evidence="3">Ferredoxin, 2Fe-2S</fullName>
    </recommendedName>
</protein>
<sequence>MTGAADIAKAQAALAKIGGEHVERHIFLCALSDKQKCCSREQGSRSWKYLKRRLKELGLAGRTVQRTRADCLQICEAGPIAVVWPDRVWYHSCDEAALEKIIRQHLIGGEPVQELRLREDPAQRGE</sequence>
<accession>A0ABQ1SCA4</accession>
<evidence type="ECO:0008006" key="3">
    <source>
        <dbReference type="Google" id="ProtNLM"/>
    </source>
</evidence>
<evidence type="ECO:0000313" key="1">
    <source>
        <dbReference type="EMBL" id="GGE04087.1"/>
    </source>
</evidence>
<organism evidence="1 2">
    <name type="scientific">Tsuneonella deserti</name>
    <dbReference type="NCBI Taxonomy" id="2035528"/>
    <lineage>
        <taxon>Bacteria</taxon>
        <taxon>Pseudomonadati</taxon>
        <taxon>Pseudomonadota</taxon>
        <taxon>Alphaproteobacteria</taxon>
        <taxon>Sphingomonadales</taxon>
        <taxon>Erythrobacteraceae</taxon>
        <taxon>Tsuneonella</taxon>
    </lineage>
</organism>
<dbReference type="EMBL" id="BMKL01000001">
    <property type="protein sequence ID" value="GGE04087.1"/>
    <property type="molecule type" value="Genomic_DNA"/>
</dbReference>
<dbReference type="SUPFAM" id="SSF52833">
    <property type="entry name" value="Thioredoxin-like"/>
    <property type="match status" value="1"/>
</dbReference>
<dbReference type="CDD" id="cd02980">
    <property type="entry name" value="TRX_Fd_family"/>
    <property type="match status" value="1"/>
</dbReference>
<comment type="caution">
    <text evidence="1">The sequence shown here is derived from an EMBL/GenBank/DDBJ whole genome shotgun (WGS) entry which is preliminary data.</text>
</comment>
<reference evidence="2" key="1">
    <citation type="journal article" date="2019" name="Int. J. Syst. Evol. Microbiol.">
        <title>The Global Catalogue of Microorganisms (GCM) 10K type strain sequencing project: providing services to taxonomists for standard genome sequencing and annotation.</title>
        <authorList>
            <consortium name="The Broad Institute Genomics Platform"/>
            <consortium name="The Broad Institute Genome Sequencing Center for Infectious Disease"/>
            <person name="Wu L."/>
            <person name="Ma J."/>
        </authorList>
    </citation>
    <scope>NUCLEOTIDE SEQUENCE [LARGE SCALE GENOMIC DNA]</scope>
    <source>
        <strain evidence="2">CGMCC 1.15959</strain>
    </source>
</reference>
<dbReference type="Gene3D" id="3.40.30.10">
    <property type="entry name" value="Glutaredoxin"/>
    <property type="match status" value="1"/>
</dbReference>
<dbReference type="InterPro" id="IPR036249">
    <property type="entry name" value="Thioredoxin-like_sf"/>
</dbReference>
<gene>
    <name evidence="1" type="ORF">GCM10011515_24640</name>
</gene>
<dbReference type="RefSeq" id="WP_188645404.1">
    <property type="nucleotide sequence ID" value="NZ_BMKL01000001.1"/>
</dbReference>
<proteinExistence type="predicted"/>
<keyword evidence="2" id="KW-1185">Reference proteome</keyword>
<dbReference type="Proteomes" id="UP000619041">
    <property type="component" value="Unassembled WGS sequence"/>
</dbReference>
<evidence type="ECO:0000313" key="2">
    <source>
        <dbReference type="Proteomes" id="UP000619041"/>
    </source>
</evidence>